<reference evidence="1 2" key="1">
    <citation type="submission" date="2019-11" db="EMBL/GenBank/DDBJ databases">
        <authorList>
            <person name="Brisse S."/>
        </authorList>
    </citation>
    <scope>NUCLEOTIDE SEQUENCE [LARGE SCALE GENOMIC DNA]</scope>
    <source>
        <strain evidence="1">FRC0190</strain>
    </source>
</reference>
<proteinExistence type="predicted"/>
<dbReference type="KEGG" id="crf:FRC0190_01860"/>
<sequence>MAKGNSFFSAQAHVEGAARLRRTLKKAGGDLDDLKEANRRAAKAIEPIAEGMAPVLTGRLQASIRVGATRKAGILRAGRKTVAYAGPVHWGWPAHGIKANPFMSNAAIRNQHVWEKEYIAALEAAIRKVKGK</sequence>
<accession>A0A6I8MIE3</accession>
<evidence type="ECO:0000313" key="2">
    <source>
        <dbReference type="Proteomes" id="UP000423525"/>
    </source>
</evidence>
<dbReference type="EMBL" id="LR738855">
    <property type="protein sequence ID" value="VZH85928.1"/>
    <property type="molecule type" value="Genomic_DNA"/>
</dbReference>
<dbReference type="AlphaFoldDB" id="A0A6I8MIE3"/>
<protein>
    <recommendedName>
        <fullName evidence="3">HK97 gp10 family phage protein</fullName>
    </recommendedName>
</protein>
<dbReference type="RefSeq" id="WP_155873819.1">
    <property type="nucleotide sequence ID" value="NZ_CP168248.1"/>
</dbReference>
<name>A0A6I8MIE3_9CORY</name>
<gene>
    <name evidence="1" type="ORF">FRC0190_01860</name>
</gene>
<dbReference type="Proteomes" id="UP000423525">
    <property type="component" value="Chromosome"/>
</dbReference>
<evidence type="ECO:0008006" key="3">
    <source>
        <dbReference type="Google" id="ProtNLM"/>
    </source>
</evidence>
<organism evidence="1 2">
    <name type="scientific">Corynebacterium rouxii</name>
    <dbReference type="NCBI Taxonomy" id="2719119"/>
    <lineage>
        <taxon>Bacteria</taxon>
        <taxon>Bacillati</taxon>
        <taxon>Actinomycetota</taxon>
        <taxon>Actinomycetes</taxon>
        <taxon>Mycobacteriales</taxon>
        <taxon>Corynebacteriaceae</taxon>
        <taxon>Corynebacterium</taxon>
    </lineage>
</organism>
<evidence type="ECO:0000313" key="1">
    <source>
        <dbReference type="EMBL" id="VZH85928.1"/>
    </source>
</evidence>